<reference evidence="2 3" key="1">
    <citation type="journal article" date="2019" name="Commun. Biol.">
        <title>The bagworm genome reveals a unique fibroin gene that provides high tensile strength.</title>
        <authorList>
            <person name="Kono N."/>
            <person name="Nakamura H."/>
            <person name="Ohtoshi R."/>
            <person name="Tomita M."/>
            <person name="Numata K."/>
            <person name="Arakawa K."/>
        </authorList>
    </citation>
    <scope>NUCLEOTIDE SEQUENCE [LARGE SCALE GENOMIC DNA]</scope>
</reference>
<dbReference type="AlphaFoldDB" id="A0A4C1YZC8"/>
<evidence type="ECO:0000313" key="3">
    <source>
        <dbReference type="Proteomes" id="UP000299102"/>
    </source>
</evidence>
<comment type="caution">
    <text evidence="2">The sequence shown here is derived from an EMBL/GenBank/DDBJ whole genome shotgun (WGS) entry which is preliminary data.</text>
</comment>
<evidence type="ECO:0000256" key="1">
    <source>
        <dbReference type="SAM" id="MobiDB-lite"/>
    </source>
</evidence>
<evidence type="ECO:0000313" key="2">
    <source>
        <dbReference type="EMBL" id="GBP79685.1"/>
    </source>
</evidence>
<organism evidence="2 3">
    <name type="scientific">Eumeta variegata</name>
    <name type="common">Bagworm moth</name>
    <name type="synonym">Eumeta japonica</name>
    <dbReference type="NCBI Taxonomy" id="151549"/>
    <lineage>
        <taxon>Eukaryota</taxon>
        <taxon>Metazoa</taxon>
        <taxon>Ecdysozoa</taxon>
        <taxon>Arthropoda</taxon>
        <taxon>Hexapoda</taxon>
        <taxon>Insecta</taxon>
        <taxon>Pterygota</taxon>
        <taxon>Neoptera</taxon>
        <taxon>Endopterygota</taxon>
        <taxon>Lepidoptera</taxon>
        <taxon>Glossata</taxon>
        <taxon>Ditrysia</taxon>
        <taxon>Tineoidea</taxon>
        <taxon>Psychidae</taxon>
        <taxon>Oiketicinae</taxon>
        <taxon>Eumeta</taxon>
    </lineage>
</organism>
<accession>A0A4C1YZC8</accession>
<dbReference type="EMBL" id="BGZK01001424">
    <property type="protein sequence ID" value="GBP79685.1"/>
    <property type="molecule type" value="Genomic_DNA"/>
</dbReference>
<protein>
    <submittedName>
        <fullName evidence="2">Uncharacterized protein</fullName>
    </submittedName>
</protein>
<gene>
    <name evidence="2" type="ORF">EVAR_61208_1</name>
</gene>
<feature type="region of interest" description="Disordered" evidence="1">
    <location>
        <begin position="85"/>
        <end position="115"/>
    </location>
</feature>
<name>A0A4C1YZC8_EUMVA</name>
<sequence length="115" mass="12534">MVKKLKTIQREADHLISVVKSNNTNEKGNKVKLPFICILENVRYKYGVVRAGRFIPDGAPEGGGRRPAPRRPAAAETLKKDFIASEGLEHGRPGAPNATVGMPRGALTPTIQLYD</sequence>
<keyword evidence="3" id="KW-1185">Reference proteome</keyword>
<dbReference type="Proteomes" id="UP000299102">
    <property type="component" value="Unassembled WGS sequence"/>
</dbReference>
<proteinExistence type="predicted"/>